<keyword evidence="1" id="KW-1185">Reference proteome</keyword>
<evidence type="ECO:0000313" key="2">
    <source>
        <dbReference type="WBParaSite" id="Pan_g54.t1"/>
    </source>
</evidence>
<evidence type="ECO:0000313" key="1">
    <source>
        <dbReference type="Proteomes" id="UP000492821"/>
    </source>
</evidence>
<reference evidence="1" key="1">
    <citation type="journal article" date="2013" name="Genetics">
        <title>The draft genome and transcriptome of Panagrellus redivivus are shaped by the harsh demands of a free-living lifestyle.</title>
        <authorList>
            <person name="Srinivasan J."/>
            <person name="Dillman A.R."/>
            <person name="Macchietto M.G."/>
            <person name="Heikkinen L."/>
            <person name="Lakso M."/>
            <person name="Fracchia K.M."/>
            <person name="Antoshechkin I."/>
            <person name="Mortazavi A."/>
            <person name="Wong G."/>
            <person name="Sternberg P.W."/>
        </authorList>
    </citation>
    <scope>NUCLEOTIDE SEQUENCE [LARGE SCALE GENOMIC DNA]</scope>
    <source>
        <strain evidence="1">MT8872</strain>
    </source>
</reference>
<reference evidence="2" key="2">
    <citation type="submission" date="2020-10" db="UniProtKB">
        <authorList>
            <consortium name="WormBaseParasite"/>
        </authorList>
    </citation>
    <scope>IDENTIFICATION</scope>
</reference>
<proteinExistence type="predicted"/>
<dbReference type="Proteomes" id="UP000492821">
    <property type="component" value="Unassembled WGS sequence"/>
</dbReference>
<accession>A0A7E4W0I7</accession>
<protein>
    <submittedName>
        <fullName evidence="2">Secreted protein</fullName>
    </submittedName>
</protein>
<organism evidence="1 2">
    <name type="scientific">Panagrellus redivivus</name>
    <name type="common">Microworm</name>
    <dbReference type="NCBI Taxonomy" id="6233"/>
    <lineage>
        <taxon>Eukaryota</taxon>
        <taxon>Metazoa</taxon>
        <taxon>Ecdysozoa</taxon>
        <taxon>Nematoda</taxon>
        <taxon>Chromadorea</taxon>
        <taxon>Rhabditida</taxon>
        <taxon>Tylenchina</taxon>
        <taxon>Panagrolaimomorpha</taxon>
        <taxon>Panagrolaimoidea</taxon>
        <taxon>Panagrolaimidae</taxon>
        <taxon>Panagrellus</taxon>
    </lineage>
</organism>
<sequence>MTICGIIVNCQSKLLPAFHSPTSQSSHILAITVYRLQRVQPHHSFSSIILTQASYRMQHYVASVMAMCRSIKRCFGIH</sequence>
<dbReference type="WBParaSite" id="Pan_g54.t1">
    <property type="protein sequence ID" value="Pan_g54.t1"/>
    <property type="gene ID" value="Pan_g54"/>
</dbReference>
<name>A0A7E4W0I7_PANRE</name>
<dbReference type="AlphaFoldDB" id="A0A7E4W0I7"/>